<sequence>MKPLSGDAGVITPDTALATADAATQTALGAVPVDYSAQAILDVPLMQLPEDLEAVDDPVLHLAQKLTEDTQAAGFAPAGLSGLSGLGTGTVDAQDILSGVSADASSALGEAQTAISALTAPALATAQTAFDQAKSALTSAATGGGTSTATGASTANASSAASTITEDPVSALLNGVSLPALPGIDALFDPILQLLSSFGTGVFGSLDPTSLLSNSSTLIESAMSVAQGGLKTVQQLWEGEASDAATTASQQAQTEGQDTSQRGFDIAALTEQAAAVVQSGNAQLSAIATTFAAQATALAPTIMLPPTQATLIGLATEHLGSAVTVVNTTRGELAGYTGQLSGVVNQLVAQSGLPSPEEVLSAASENIAEPLLTQAEEALTGATDDSTTAASTSPGSTTTTPASTTTAGLGTGGSGGSSGALGALGSMGRGSGGAGGSTGGTPSSGTPKVSATPGAALPGGRVMATGMGLGSGLGNTTTAGTSGSGFMGGSPGAAGGQRTNDDEHSRTVQPYQSRLGNDDLTGPLGESTPEVIGAVHEDERGADEDRF</sequence>
<reference evidence="2 3" key="1">
    <citation type="journal article" date="2014" name="BMC Genomics">
        <title>Genome based analysis of type-I polyketide synthase and nonribosomal peptide synthetase gene clusters in seven strains of five representative Nocardia species.</title>
        <authorList>
            <person name="Komaki H."/>
            <person name="Ichikawa N."/>
            <person name="Hosoyama A."/>
            <person name="Takahashi-Nakaguchi A."/>
            <person name="Matsuzawa T."/>
            <person name="Suzuki K."/>
            <person name="Fujita N."/>
            <person name="Gonoi T."/>
        </authorList>
    </citation>
    <scope>NUCLEOTIDE SEQUENCE [LARGE SCALE GENOMIC DNA]</scope>
    <source>
        <strain evidence="2 3">NBRC 15531</strain>
    </source>
</reference>
<evidence type="ECO:0000256" key="1">
    <source>
        <dbReference type="SAM" id="MobiDB-lite"/>
    </source>
</evidence>
<feature type="compositionally biased region" description="Basic and acidic residues" evidence="1">
    <location>
        <begin position="535"/>
        <end position="547"/>
    </location>
</feature>
<feature type="compositionally biased region" description="Gly residues" evidence="1">
    <location>
        <begin position="409"/>
        <end position="419"/>
    </location>
</feature>
<name>U5E4D1_NOCAS</name>
<feature type="region of interest" description="Disordered" evidence="1">
    <location>
        <begin position="381"/>
        <end position="547"/>
    </location>
</feature>
<dbReference type="STRING" id="1824.SAMN05444423_108225"/>
<dbReference type="EMBL" id="BAFO02000021">
    <property type="protein sequence ID" value="GAD84072.1"/>
    <property type="molecule type" value="Genomic_DNA"/>
</dbReference>
<accession>U5E4D1</accession>
<dbReference type="RefSeq" id="WP_019047861.1">
    <property type="nucleotide sequence ID" value="NZ_BAFO02000021.1"/>
</dbReference>
<keyword evidence="3" id="KW-1185">Reference proteome</keyword>
<evidence type="ECO:0000313" key="3">
    <source>
        <dbReference type="Proteomes" id="UP000017048"/>
    </source>
</evidence>
<protein>
    <submittedName>
        <fullName evidence="2">Uncharacterized protein</fullName>
    </submittedName>
</protein>
<organism evidence="2 3">
    <name type="scientific">Nocardia asteroides NBRC 15531</name>
    <dbReference type="NCBI Taxonomy" id="1110697"/>
    <lineage>
        <taxon>Bacteria</taxon>
        <taxon>Bacillati</taxon>
        <taxon>Actinomycetota</taxon>
        <taxon>Actinomycetes</taxon>
        <taxon>Mycobacteriales</taxon>
        <taxon>Nocardiaceae</taxon>
        <taxon>Nocardia</taxon>
    </lineage>
</organism>
<dbReference type="Proteomes" id="UP000017048">
    <property type="component" value="Unassembled WGS sequence"/>
</dbReference>
<comment type="caution">
    <text evidence="2">The sequence shown here is derived from an EMBL/GenBank/DDBJ whole genome shotgun (WGS) entry which is preliminary data.</text>
</comment>
<dbReference type="AlphaFoldDB" id="U5E4D1"/>
<dbReference type="eggNOG" id="COG0791">
    <property type="taxonomic scope" value="Bacteria"/>
</dbReference>
<dbReference type="GeneID" id="91518444"/>
<proteinExistence type="predicted"/>
<dbReference type="OrthoDB" id="4519614at2"/>
<feature type="compositionally biased region" description="Low complexity" evidence="1">
    <location>
        <begin position="381"/>
        <end position="408"/>
    </location>
</feature>
<gene>
    <name evidence="2" type="ORF">NCAST_21_00210</name>
</gene>
<feature type="compositionally biased region" description="Gly residues" evidence="1">
    <location>
        <begin position="425"/>
        <end position="439"/>
    </location>
</feature>
<feature type="compositionally biased region" description="Gly residues" evidence="1">
    <location>
        <begin position="482"/>
        <end position="495"/>
    </location>
</feature>
<evidence type="ECO:0000313" key="2">
    <source>
        <dbReference type="EMBL" id="GAD84072.1"/>
    </source>
</evidence>